<accession>A0A1F5S6M5</accession>
<keyword evidence="1" id="KW-0436">Ligase</keyword>
<dbReference type="AlphaFoldDB" id="A0A1F5S6M5"/>
<dbReference type="PANTHER" id="PTHR42918">
    <property type="entry name" value="LYSYL-TRNA SYNTHETASE"/>
    <property type="match status" value="1"/>
</dbReference>
<comment type="caution">
    <text evidence="6">The sequence shown here is derived from an EMBL/GenBank/DDBJ whole genome shotgun (WGS) entry which is preliminary data.</text>
</comment>
<dbReference type="Proteomes" id="UP000178323">
    <property type="component" value="Unassembled WGS sequence"/>
</dbReference>
<dbReference type="GO" id="GO:0005524">
    <property type="term" value="F:ATP binding"/>
    <property type="evidence" value="ECO:0007669"/>
    <property type="project" value="InterPro"/>
</dbReference>
<dbReference type="GO" id="GO:0000049">
    <property type="term" value="F:tRNA binding"/>
    <property type="evidence" value="ECO:0007669"/>
    <property type="project" value="TreeGrafter"/>
</dbReference>
<reference evidence="6 7" key="1">
    <citation type="journal article" date="2016" name="Nat. Commun.">
        <title>Thousands of microbial genomes shed light on interconnected biogeochemical processes in an aquifer system.</title>
        <authorList>
            <person name="Anantharaman K."/>
            <person name="Brown C.T."/>
            <person name="Hug L.A."/>
            <person name="Sharon I."/>
            <person name="Castelle C.J."/>
            <person name="Probst A.J."/>
            <person name="Thomas B.C."/>
            <person name="Singh A."/>
            <person name="Wilkins M.J."/>
            <person name="Karaoz U."/>
            <person name="Brodie E.L."/>
            <person name="Williams K.H."/>
            <person name="Hubbard S.S."/>
            <person name="Banfield J.F."/>
        </authorList>
    </citation>
    <scope>NUCLEOTIDE SEQUENCE [LARGE SCALE GENOMIC DNA]</scope>
</reference>
<name>A0A1F5S6M5_9BACT</name>
<evidence type="ECO:0000256" key="3">
    <source>
        <dbReference type="ARBA" id="ARBA00022840"/>
    </source>
</evidence>
<dbReference type="Pfam" id="PF00152">
    <property type="entry name" value="tRNA-synt_2"/>
    <property type="match status" value="1"/>
</dbReference>
<dbReference type="EMBL" id="MFFS01000047">
    <property type="protein sequence ID" value="OGF21931.1"/>
    <property type="molecule type" value="Genomic_DNA"/>
</dbReference>
<dbReference type="InterPro" id="IPR006195">
    <property type="entry name" value="aa-tRNA-synth_II"/>
</dbReference>
<dbReference type="InterPro" id="IPR045864">
    <property type="entry name" value="aa-tRNA-synth_II/BPL/LPL"/>
</dbReference>
<evidence type="ECO:0000256" key="1">
    <source>
        <dbReference type="ARBA" id="ARBA00022598"/>
    </source>
</evidence>
<sequence>GEEDTGIHSIEFTMLEWYRKNADYKDIMRDTEELVKQALPPFAKGGRGLSKKRHSEPALAGEESPGARNGCCNAHFATESFAPQSGTQDDAIVFRQPGRGGFFDGTTYSYSPDYLTRSSFPRLKISNLFKKYAQIDNVEKLSLPLFTKIVHTREYSKDKNLTCEQCFNLIFLNEIEPKLPKTPFFLIDYPKPLAAMAKLKNGNPYIAERFELYINGIELCNGFSELTDGKEQLARFKQENRERKQMGKPEFPIDYELCEKLDLIGKTGLPRRSSAKAGGNALGIDRLVMLILGAEKIEDVMY</sequence>
<feature type="region of interest" description="Disordered" evidence="4">
    <location>
        <begin position="45"/>
        <end position="66"/>
    </location>
</feature>
<dbReference type="SUPFAM" id="SSF55681">
    <property type="entry name" value="Class II aaRS and biotin synthetases"/>
    <property type="match status" value="1"/>
</dbReference>
<organism evidence="6 7">
    <name type="scientific">Candidatus Falkowbacteria bacterium RBG_13_39_14</name>
    <dbReference type="NCBI Taxonomy" id="1797985"/>
    <lineage>
        <taxon>Bacteria</taxon>
        <taxon>Candidatus Falkowiibacteriota</taxon>
    </lineage>
</organism>
<dbReference type="GO" id="GO:0006430">
    <property type="term" value="P:lysyl-tRNA aminoacylation"/>
    <property type="evidence" value="ECO:0007669"/>
    <property type="project" value="TreeGrafter"/>
</dbReference>
<evidence type="ECO:0000259" key="5">
    <source>
        <dbReference type="PROSITE" id="PS50862"/>
    </source>
</evidence>
<evidence type="ECO:0000313" key="6">
    <source>
        <dbReference type="EMBL" id="OGF21931.1"/>
    </source>
</evidence>
<protein>
    <recommendedName>
        <fullName evidence="5">Aminoacyl-transfer RNA synthetases class-II family profile domain-containing protein</fullName>
    </recommendedName>
</protein>
<feature type="non-terminal residue" evidence="6">
    <location>
        <position position="1"/>
    </location>
</feature>
<feature type="domain" description="Aminoacyl-transfer RNA synthetases class-II family profile" evidence="5">
    <location>
        <begin position="1"/>
        <end position="302"/>
    </location>
</feature>
<dbReference type="PANTHER" id="PTHR42918:SF6">
    <property type="entry name" value="ELONGATION FACTOR P--(R)-BETA-LYSINE LIGASE"/>
    <property type="match status" value="1"/>
</dbReference>
<keyword evidence="2" id="KW-0547">Nucleotide-binding</keyword>
<dbReference type="STRING" id="1797985.A2Y83_05160"/>
<dbReference type="GO" id="GO:0004824">
    <property type="term" value="F:lysine-tRNA ligase activity"/>
    <property type="evidence" value="ECO:0007669"/>
    <property type="project" value="TreeGrafter"/>
</dbReference>
<dbReference type="PROSITE" id="PS50862">
    <property type="entry name" value="AA_TRNA_LIGASE_II"/>
    <property type="match status" value="1"/>
</dbReference>
<keyword evidence="3" id="KW-0067">ATP-binding</keyword>
<dbReference type="Gene3D" id="3.30.930.10">
    <property type="entry name" value="Bira Bifunctional Protein, Domain 2"/>
    <property type="match status" value="1"/>
</dbReference>
<proteinExistence type="predicted"/>
<dbReference type="GO" id="GO:0005829">
    <property type="term" value="C:cytosol"/>
    <property type="evidence" value="ECO:0007669"/>
    <property type="project" value="TreeGrafter"/>
</dbReference>
<evidence type="ECO:0000313" key="7">
    <source>
        <dbReference type="Proteomes" id="UP000178323"/>
    </source>
</evidence>
<evidence type="ECO:0000256" key="2">
    <source>
        <dbReference type="ARBA" id="ARBA00022741"/>
    </source>
</evidence>
<evidence type="ECO:0000256" key="4">
    <source>
        <dbReference type="SAM" id="MobiDB-lite"/>
    </source>
</evidence>
<dbReference type="InterPro" id="IPR004364">
    <property type="entry name" value="Aa-tRNA-synt_II"/>
</dbReference>
<gene>
    <name evidence="6" type="ORF">A2Y83_05160</name>
</gene>